<evidence type="ECO:0000256" key="3">
    <source>
        <dbReference type="ARBA" id="ARBA00022692"/>
    </source>
</evidence>
<name>A0ABS7YID9_9VIBR</name>
<comment type="subcellular location">
    <subcellularLocation>
        <location evidence="1">Cell membrane</location>
        <topology evidence="1">Multi-pass membrane protein</topology>
    </subcellularLocation>
</comment>
<reference evidence="9" key="1">
    <citation type="submission" date="2023-07" db="EMBL/GenBank/DDBJ databases">
        <title>Molecular identification of indigenous halophilic bacteria isolated from red sea cost, biodegradation of synthetic dyes and assessment of degraded metabolite toxicity.</title>
        <authorList>
            <person name="Chaieb K."/>
            <person name="Altayb H.N."/>
        </authorList>
    </citation>
    <scope>NUCLEOTIDE SEQUENCE [LARGE SCALE GENOMIC DNA]</scope>
    <source>
        <strain evidence="9">K20</strain>
    </source>
</reference>
<comment type="caution">
    <text evidence="8">The sequence shown here is derived from an EMBL/GenBank/DDBJ whole genome shotgun (WGS) entry which is preliminary data.</text>
</comment>
<keyword evidence="9" id="KW-1185">Reference proteome</keyword>
<evidence type="ECO:0000313" key="9">
    <source>
        <dbReference type="Proteomes" id="UP001199044"/>
    </source>
</evidence>
<dbReference type="Gene3D" id="1.20.81.30">
    <property type="entry name" value="Type II secretion system (T2SS), domain F"/>
    <property type="match status" value="1"/>
</dbReference>
<organism evidence="8 9">
    <name type="scientific">Vibrio tritonius</name>
    <dbReference type="NCBI Taxonomy" id="1435069"/>
    <lineage>
        <taxon>Bacteria</taxon>
        <taxon>Pseudomonadati</taxon>
        <taxon>Pseudomonadota</taxon>
        <taxon>Gammaproteobacteria</taxon>
        <taxon>Vibrionales</taxon>
        <taxon>Vibrionaceae</taxon>
        <taxon>Vibrio</taxon>
    </lineage>
</organism>
<proteinExistence type="predicted"/>
<keyword evidence="4 6" id="KW-1133">Transmembrane helix</keyword>
<feature type="transmembrane region" description="Helical" evidence="6">
    <location>
        <begin position="264"/>
        <end position="282"/>
    </location>
</feature>
<evidence type="ECO:0000256" key="5">
    <source>
        <dbReference type="ARBA" id="ARBA00023136"/>
    </source>
</evidence>
<feature type="transmembrane region" description="Helical" evidence="6">
    <location>
        <begin position="302"/>
        <end position="321"/>
    </location>
</feature>
<accession>A0ABS7YID9</accession>
<dbReference type="InterPro" id="IPR042094">
    <property type="entry name" value="T2SS_GspF_sf"/>
</dbReference>
<evidence type="ECO:0000256" key="6">
    <source>
        <dbReference type="SAM" id="Phobius"/>
    </source>
</evidence>
<gene>
    <name evidence="8" type="ORF">LDJ79_04915</name>
</gene>
<evidence type="ECO:0000313" key="8">
    <source>
        <dbReference type="EMBL" id="MCA2015443.1"/>
    </source>
</evidence>
<keyword evidence="2" id="KW-1003">Cell membrane</keyword>
<dbReference type="RefSeq" id="WP_225249787.1">
    <property type="nucleotide sequence ID" value="NZ_JAIWIU010000027.1"/>
</dbReference>
<feature type="domain" description="Type II secretion system protein GspF" evidence="7">
    <location>
        <begin position="159"/>
        <end position="282"/>
    </location>
</feature>
<dbReference type="PANTHER" id="PTHR35007">
    <property type="entry name" value="INTEGRAL MEMBRANE PROTEIN-RELATED"/>
    <property type="match status" value="1"/>
</dbReference>
<sequence length="326" mass="36729">MWDLITLALFVLIFSSILSVRYAVVAHNEKKSRTAFFSQLREKVIGPQTEEKSEQEDEIRRFIEADRFSSLPLIGKAAQRFWMDLSLLGWQDAWKKRSLMLLAPSFMVAIFVAKSSTSPLLLALGLTVIFFVTLVWFAYFRAMKRHLHEFKQNLPQAIDAIIRAARAGVPVTNTFAMVASNLPGPLATEFMLIDNWLKVGVPLREAMRDSAARVPLNEYRFFVVILVINQETGGKLSDTLEKLSETLRDRQELALKIKAKTSEVRASATIVALLAPLSLAYMAFKSPKDFEFLINDPTGNSVLIYAVCSVALGLGITHFMIKRVLR</sequence>
<evidence type="ECO:0000256" key="4">
    <source>
        <dbReference type="ARBA" id="ARBA00022989"/>
    </source>
</evidence>
<feature type="transmembrane region" description="Helical" evidence="6">
    <location>
        <begin position="98"/>
        <end position="114"/>
    </location>
</feature>
<dbReference type="Pfam" id="PF00482">
    <property type="entry name" value="T2SSF"/>
    <property type="match status" value="1"/>
</dbReference>
<dbReference type="PANTHER" id="PTHR35007:SF1">
    <property type="entry name" value="PILUS ASSEMBLY PROTEIN"/>
    <property type="match status" value="1"/>
</dbReference>
<feature type="transmembrane region" description="Helical" evidence="6">
    <location>
        <begin position="6"/>
        <end position="24"/>
    </location>
</feature>
<evidence type="ECO:0000256" key="1">
    <source>
        <dbReference type="ARBA" id="ARBA00004651"/>
    </source>
</evidence>
<evidence type="ECO:0000259" key="7">
    <source>
        <dbReference type="Pfam" id="PF00482"/>
    </source>
</evidence>
<dbReference type="Proteomes" id="UP001199044">
    <property type="component" value="Unassembled WGS sequence"/>
</dbReference>
<dbReference type="InterPro" id="IPR018076">
    <property type="entry name" value="T2SS_GspF_dom"/>
</dbReference>
<keyword evidence="5 6" id="KW-0472">Membrane</keyword>
<dbReference type="EMBL" id="JAIWIU010000027">
    <property type="protein sequence ID" value="MCA2015443.1"/>
    <property type="molecule type" value="Genomic_DNA"/>
</dbReference>
<protein>
    <submittedName>
        <fullName evidence="8">Type II secretion system F family protein</fullName>
    </submittedName>
</protein>
<feature type="transmembrane region" description="Helical" evidence="6">
    <location>
        <begin position="120"/>
        <end position="140"/>
    </location>
</feature>
<keyword evidence="3 6" id="KW-0812">Transmembrane</keyword>
<evidence type="ECO:0000256" key="2">
    <source>
        <dbReference type="ARBA" id="ARBA00022475"/>
    </source>
</evidence>